<reference evidence="14 15" key="1">
    <citation type="journal article" date="2024" name="bioRxiv">
        <title>Comparative genomics of Cryptococcus and Kwoniella reveals pathogenesis evolution and contrasting karyotype dynamics via intercentromeric recombination or chromosome fusion.</title>
        <authorList>
            <person name="Coelho M.A."/>
            <person name="David-Palma M."/>
            <person name="Shea T."/>
            <person name="Bowers K."/>
            <person name="McGinley-Smith S."/>
            <person name="Mohammad A.W."/>
            <person name="Gnirke A."/>
            <person name="Yurkov A.M."/>
            <person name="Nowrousian M."/>
            <person name="Sun S."/>
            <person name="Cuomo C.A."/>
            <person name="Heitman J."/>
        </authorList>
    </citation>
    <scope>NUCLEOTIDE SEQUENCE [LARGE SCALE GENOMIC DNA]</scope>
    <source>
        <strain evidence="14 15">CBS 13917</strain>
    </source>
</reference>
<feature type="transmembrane region" description="Helical" evidence="11">
    <location>
        <begin position="86"/>
        <end position="104"/>
    </location>
</feature>
<evidence type="ECO:0000259" key="12">
    <source>
        <dbReference type="Pfam" id="PF01179"/>
    </source>
</evidence>
<dbReference type="GO" id="GO:0005507">
    <property type="term" value="F:copper ion binding"/>
    <property type="evidence" value="ECO:0007669"/>
    <property type="project" value="InterPro"/>
</dbReference>
<dbReference type="GO" id="GO:0009308">
    <property type="term" value="P:amine metabolic process"/>
    <property type="evidence" value="ECO:0007669"/>
    <property type="project" value="UniProtKB-UniRule"/>
</dbReference>
<dbReference type="InterPro" id="IPR015328">
    <property type="entry name" value="DUF1965"/>
</dbReference>
<evidence type="ECO:0000256" key="2">
    <source>
        <dbReference type="ARBA" id="ARBA00007983"/>
    </source>
</evidence>
<accession>A0AAW0YIU5</accession>
<dbReference type="AlphaFoldDB" id="A0AAW0YIU5"/>
<feature type="region of interest" description="Disordered" evidence="10">
    <location>
        <begin position="14"/>
        <end position="39"/>
    </location>
</feature>
<evidence type="ECO:0000256" key="6">
    <source>
        <dbReference type="ARBA" id="ARBA00023008"/>
    </source>
</evidence>
<comment type="similarity">
    <text evidence="2 9">Belongs to the copper/topaquinone oxidase family.</text>
</comment>
<dbReference type="PANTHER" id="PTHR10638">
    <property type="entry name" value="COPPER AMINE OXIDASE"/>
    <property type="match status" value="1"/>
</dbReference>
<dbReference type="PRINTS" id="PR00766">
    <property type="entry name" value="CUDAOXIDASE"/>
</dbReference>
<dbReference type="InterPro" id="IPR015798">
    <property type="entry name" value="Cu_amine_oxidase_C"/>
</dbReference>
<evidence type="ECO:0000256" key="7">
    <source>
        <dbReference type="PIRSR" id="PIRSR600269-50"/>
    </source>
</evidence>
<dbReference type="PANTHER" id="PTHR10638:SF20">
    <property type="entry name" value="AMINE OXIDASE"/>
    <property type="match status" value="1"/>
</dbReference>
<feature type="domain" description="Copper amine oxidase catalytic" evidence="12">
    <location>
        <begin position="411"/>
        <end position="818"/>
    </location>
</feature>
<dbReference type="GO" id="GO:0005886">
    <property type="term" value="C:plasma membrane"/>
    <property type="evidence" value="ECO:0007669"/>
    <property type="project" value="TreeGrafter"/>
</dbReference>
<evidence type="ECO:0000256" key="1">
    <source>
        <dbReference type="ARBA" id="ARBA00001935"/>
    </source>
</evidence>
<dbReference type="InterPro" id="IPR000269">
    <property type="entry name" value="Cu_amine_oxidase"/>
</dbReference>
<evidence type="ECO:0000256" key="5">
    <source>
        <dbReference type="ARBA" id="ARBA00023002"/>
    </source>
</evidence>
<keyword evidence="15" id="KW-1185">Reference proteome</keyword>
<dbReference type="InterPro" id="IPR016182">
    <property type="entry name" value="Cu_amine_oxidase_N-reg"/>
</dbReference>
<evidence type="ECO:0000256" key="9">
    <source>
        <dbReference type="RuleBase" id="RU000672"/>
    </source>
</evidence>
<organism evidence="14 15">
    <name type="scientific">Kwoniella newhampshirensis</name>
    <dbReference type="NCBI Taxonomy" id="1651941"/>
    <lineage>
        <taxon>Eukaryota</taxon>
        <taxon>Fungi</taxon>
        <taxon>Dikarya</taxon>
        <taxon>Basidiomycota</taxon>
        <taxon>Agaricomycotina</taxon>
        <taxon>Tremellomycetes</taxon>
        <taxon>Tremellales</taxon>
        <taxon>Cryptococcaceae</taxon>
        <taxon>Kwoniella</taxon>
    </lineage>
</organism>
<dbReference type="Proteomes" id="UP001388673">
    <property type="component" value="Unassembled WGS sequence"/>
</dbReference>
<dbReference type="Gene3D" id="3.10.450.40">
    <property type="match status" value="2"/>
</dbReference>
<evidence type="ECO:0000256" key="4">
    <source>
        <dbReference type="ARBA" id="ARBA00022772"/>
    </source>
</evidence>
<comment type="cofactor">
    <cofactor evidence="1">
        <name>Cu cation</name>
        <dbReference type="ChEBI" id="CHEBI:23378"/>
    </cofactor>
</comment>
<dbReference type="KEGG" id="kne:92182818"/>
<feature type="modified residue" description="2',4',5'-topaquinone" evidence="8">
    <location>
        <position position="568"/>
    </location>
</feature>
<sequence>MAFSNQWRRVRSTLTNTNIDTTTKTTNNDNNNNDSSFNMISDKTQTQADYEPLLQSQQQPTHGYDLEDDARDGSGKKYRSVINRQTVLALVCGLLLYPTVFWALKPLCMGLTRSSPTEYAAATVPTTEGEVPTCHTADLLPAHAPRKNIWKNLSIKEAQEIRKWLWQPEQGLNLTKSTLATESDNSVFLIEAFAPKKIDALAYLNGSTAIPDKYAHAIIHHGTSEQIVDYLVGPLPISERTTLRPLTEIYHRPEIPYNAHSFLPNMSTFGFLISSTFAPLAEVTQDLFGGVAIGQANDTLIAAGTAPFSYDGEWRRMWAGLKLNVPGHYLMPVDLYAYFDLSGTDTSKWHMVRLVYNGQIFSSTDDFKQAWSNGTLMRSKKPVIDPTDGWTTRSRVGKGQKRDLDERAGPRSVSFDGLRFRVDQEEQYITWMGFSFYLGFERDMGLNLWDINFRGERIIYEITPQEAMAQYSGTDPHQATTVYLDRAFGMGASVKELMVGYDCPSEAVYLPATIHTATGSSTRYNAICVFEKDSAKPLSRHTGWLKDEMGAIKGYELTVRSISTVGNYDYLFDYTFQLDGTIEIRVSASGYLQGGVWDKTQHPYGHQIRDTTMGSLHDHVINYKVDFDIAGTKNSLTAATLEVEEITTPWADDAWGSTFTQQRVNRKRILTEDDSRLEYPKNMEGNYVITNEDERNAWGYPRGYAVHPGASAIHLTNLDCKRTQDNVNWAKHHLSVTRRHDHEPYSSSIWNIHLPGEPTVDFYKFFDGESLDQEDLVAWINLGTHHIPRAEDSPQTLTNVATSSVLLVPFNYHDYDVSMESMNSIILNAAEPNQPWLIDENGVKPSYCLPKKVPDFTYTGLKSWDEDGNPATSSSILEERKIAEGWHGIHAEFFNEL</sequence>
<keyword evidence="3 9" id="KW-0479">Metal-binding</keyword>
<dbReference type="GO" id="GO:0008131">
    <property type="term" value="F:primary methylamine oxidase activity"/>
    <property type="evidence" value="ECO:0007669"/>
    <property type="project" value="InterPro"/>
</dbReference>
<dbReference type="Pfam" id="PF09248">
    <property type="entry name" value="DUF1965"/>
    <property type="match status" value="1"/>
</dbReference>
<evidence type="ECO:0000259" key="13">
    <source>
        <dbReference type="Pfam" id="PF09248"/>
    </source>
</evidence>
<keyword evidence="11" id="KW-0472">Membrane</keyword>
<feature type="active site" description="Proton acceptor" evidence="7">
    <location>
        <position position="485"/>
    </location>
</feature>
<feature type="compositionally biased region" description="Low complexity" evidence="10">
    <location>
        <begin position="14"/>
        <end position="34"/>
    </location>
</feature>
<evidence type="ECO:0000256" key="3">
    <source>
        <dbReference type="ARBA" id="ARBA00022723"/>
    </source>
</evidence>
<dbReference type="Gene3D" id="2.70.98.20">
    <property type="entry name" value="Copper amine oxidase, catalytic domain"/>
    <property type="match status" value="1"/>
</dbReference>
<dbReference type="InterPro" id="IPR036460">
    <property type="entry name" value="Cu_amine_oxidase_C_sf"/>
</dbReference>
<dbReference type="EMBL" id="JBCAWK010000010">
    <property type="protein sequence ID" value="KAK8847701.1"/>
    <property type="molecule type" value="Genomic_DNA"/>
</dbReference>
<proteinExistence type="inferred from homology"/>
<keyword evidence="4 7" id="KW-0801">TPQ</keyword>
<feature type="active site" description="Schiff-base intermediate with substrate; via topaquinone" evidence="7">
    <location>
        <position position="568"/>
    </location>
</feature>
<gene>
    <name evidence="14" type="ORF">IAR55_005560</name>
</gene>
<feature type="region of interest" description="Disordered" evidence="10">
    <location>
        <begin position="388"/>
        <end position="408"/>
    </location>
</feature>
<dbReference type="EC" id="1.4.3.-" evidence="9"/>
<dbReference type="GO" id="GO:0048038">
    <property type="term" value="F:quinone binding"/>
    <property type="evidence" value="ECO:0007669"/>
    <property type="project" value="InterPro"/>
</dbReference>
<dbReference type="Pfam" id="PF01179">
    <property type="entry name" value="Cu_amine_oxid"/>
    <property type="match status" value="1"/>
</dbReference>
<keyword evidence="5 9" id="KW-0560">Oxidoreductase</keyword>
<comment type="PTM">
    <text evidence="8 9">Topaquinone (TPQ) is generated by copper-dependent autoxidation of a specific tyrosyl residue.</text>
</comment>
<dbReference type="GeneID" id="92182818"/>
<keyword evidence="11" id="KW-0812">Transmembrane</keyword>
<dbReference type="RefSeq" id="XP_066801219.1">
    <property type="nucleotide sequence ID" value="XM_066948651.1"/>
</dbReference>
<feature type="domain" description="DUF1965" evidence="13">
    <location>
        <begin position="330"/>
        <end position="380"/>
    </location>
</feature>
<evidence type="ECO:0000313" key="14">
    <source>
        <dbReference type="EMBL" id="KAK8847701.1"/>
    </source>
</evidence>
<evidence type="ECO:0000256" key="11">
    <source>
        <dbReference type="SAM" id="Phobius"/>
    </source>
</evidence>
<dbReference type="SUPFAM" id="SSF49998">
    <property type="entry name" value="Amine oxidase catalytic domain"/>
    <property type="match status" value="1"/>
</dbReference>
<evidence type="ECO:0000313" key="15">
    <source>
        <dbReference type="Proteomes" id="UP001388673"/>
    </source>
</evidence>
<comment type="caution">
    <text evidence="14">The sequence shown here is derived from an EMBL/GenBank/DDBJ whole genome shotgun (WGS) entry which is preliminary data.</text>
</comment>
<protein>
    <recommendedName>
        <fullName evidence="9">Amine oxidase</fullName>
        <ecNumber evidence="9">1.4.3.-</ecNumber>
    </recommendedName>
</protein>
<dbReference type="SUPFAM" id="SSF54416">
    <property type="entry name" value="Amine oxidase N-terminal region"/>
    <property type="match status" value="2"/>
</dbReference>
<name>A0AAW0YIU5_9TREE</name>
<comment type="cofactor">
    <cofactor evidence="9">
        <name>Cu cation</name>
        <dbReference type="ChEBI" id="CHEBI:23378"/>
    </cofactor>
    <text evidence="9">Contains 1 topaquinone per subunit.</text>
</comment>
<evidence type="ECO:0000256" key="10">
    <source>
        <dbReference type="SAM" id="MobiDB-lite"/>
    </source>
</evidence>
<evidence type="ECO:0000256" key="8">
    <source>
        <dbReference type="PIRSR" id="PIRSR600269-51"/>
    </source>
</evidence>
<keyword evidence="6 9" id="KW-0186">Copper</keyword>
<keyword evidence="11" id="KW-1133">Transmembrane helix</keyword>